<evidence type="ECO:0000313" key="12">
    <source>
        <dbReference type="Proteomes" id="UP000261620"/>
    </source>
</evidence>
<reference evidence="11" key="1">
    <citation type="submission" date="2025-08" db="UniProtKB">
        <authorList>
            <consortium name="Ensembl"/>
        </authorList>
    </citation>
    <scope>IDENTIFICATION</scope>
</reference>
<dbReference type="Proteomes" id="UP000261620">
    <property type="component" value="Unplaced"/>
</dbReference>
<keyword evidence="12" id="KW-1185">Reference proteome</keyword>
<keyword evidence="6" id="KW-0675">Receptor</keyword>
<dbReference type="GO" id="GO:0030368">
    <property type="term" value="F:interleukin-17 receptor activity"/>
    <property type="evidence" value="ECO:0007669"/>
    <property type="project" value="InterPro"/>
</dbReference>
<dbReference type="Gene3D" id="3.40.50.11530">
    <property type="match status" value="1"/>
</dbReference>
<dbReference type="OMA" id="RTEEWMH"/>
<comment type="subcellular location">
    <subcellularLocation>
        <location evidence="1">Membrane</location>
        <topology evidence="1">Single-pass type I membrane protein</topology>
    </subcellularLocation>
</comment>
<keyword evidence="7" id="KW-0325">Glycoprotein</keyword>
<evidence type="ECO:0000256" key="1">
    <source>
        <dbReference type="ARBA" id="ARBA00004479"/>
    </source>
</evidence>
<sequence>MSLLGWPIWCIVVTLHMQACSLKISGYSSHTVICSQGLSDCNMKDVMSLTVANDNAVDVQNLTPYFKLCCKDGAPCLLCMVVDIEMEINPDEDMKNEGHSGQEEENYTFVSVCYTTANTIPVCKKVEFITKVLQTPCTEICHIICTVSSPPESCVCGPPGVSFSSQVLVYSPRTPYLRRGVVVPSLDEVCAQQPQERVTECHVPRLHTIINREMKRVDLQSADSNQSLPYVCVQYEQNGRCQIWNRTAIPLYSVTPCLCFQVWNKNDQSLRRSLVCPFINDTDLFQNNVWENVSVSLSQRRMNFRSVLWWNLSAPCRLAGEVWPCRQGGSEENGAFRQQLANGTWRQNRNGQWVRKIGVFEDTDFWLPPCVKVKVKGFKYELGPFCINKAERLHWSLLIIGVMLLVCLSMLMFYCHHDFVKRWVWSWHHGGFVKVARKGHVVLLSPPDVDHGVSESICQLGSLLGDQGFSVSVDQWSRKEQCALGPMPWLHSQMLELNSQGGRVILVLTHKALERAEEWTCRHKEAVKTKGDAASQTGSPYSDLFQASLFLVQTDKQLGRAGERFALVRFDSSPRTDGTLPELLQGLLLFQLPSQTQALLTELTVGRSRRRSRTGLKSNGLAAKTEVQTSLQFNYVGDEKGLEPLRLIC</sequence>
<feature type="transmembrane region" description="Helical" evidence="8">
    <location>
        <begin position="393"/>
        <end position="415"/>
    </location>
</feature>
<reference evidence="11" key="2">
    <citation type="submission" date="2025-09" db="UniProtKB">
        <authorList>
            <consortium name="Ensembl"/>
        </authorList>
    </citation>
    <scope>IDENTIFICATION</scope>
</reference>
<feature type="chain" id="PRO_5018791606" description="SEFIR domain-containing protein" evidence="9">
    <location>
        <begin position="22"/>
        <end position="649"/>
    </location>
</feature>
<dbReference type="PANTHER" id="PTHR15583">
    <property type="entry name" value="INTERLEUKIN-17 RECEPTOR"/>
    <property type="match status" value="1"/>
</dbReference>
<evidence type="ECO:0000259" key="10">
    <source>
        <dbReference type="PROSITE" id="PS51534"/>
    </source>
</evidence>
<dbReference type="PROSITE" id="PS51534">
    <property type="entry name" value="SEFIR"/>
    <property type="match status" value="1"/>
</dbReference>
<dbReference type="InterPro" id="IPR013568">
    <property type="entry name" value="SEFIR_dom"/>
</dbReference>
<dbReference type="GO" id="GO:0016020">
    <property type="term" value="C:membrane"/>
    <property type="evidence" value="ECO:0007669"/>
    <property type="project" value="UniProtKB-SubCell"/>
</dbReference>
<keyword evidence="2 8" id="KW-0812">Transmembrane</keyword>
<evidence type="ECO:0000256" key="7">
    <source>
        <dbReference type="ARBA" id="ARBA00023180"/>
    </source>
</evidence>
<evidence type="ECO:0000256" key="5">
    <source>
        <dbReference type="ARBA" id="ARBA00023136"/>
    </source>
</evidence>
<organism evidence="11 12">
    <name type="scientific">Mola mola</name>
    <name type="common">Ocean sunfish</name>
    <name type="synonym">Tetraodon mola</name>
    <dbReference type="NCBI Taxonomy" id="94237"/>
    <lineage>
        <taxon>Eukaryota</taxon>
        <taxon>Metazoa</taxon>
        <taxon>Chordata</taxon>
        <taxon>Craniata</taxon>
        <taxon>Vertebrata</taxon>
        <taxon>Euteleostomi</taxon>
        <taxon>Actinopterygii</taxon>
        <taxon>Neopterygii</taxon>
        <taxon>Teleostei</taxon>
        <taxon>Neoteleostei</taxon>
        <taxon>Acanthomorphata</taxon>
        <taxon>Eupercaria</taxon>
        <taxon>Tetraodontiformes</taxon>
        <taxon>Molidae</taxon>
        <taxon>Mola</taxon>
    </lineage>
</organism>
<keyword evidence="3 9" id="KW-0732">Signal</keyword>
<feature type="domain" description="SEFIR" evidence="10">
    <location>
        <begin position="438"/>
        <end position="601"/>
    </location>
</feature>
<keyword evidence="4 8" id="KW-1133">Transmembrane helix</keyword>
<protein>
    <recommendedName>
        <fullName evidence="10">SEFIR domain-containing protein</fullName>
    </recommendedName>
</protein>
<dbReference type="STRING" id="94237.ENSMMOP00000028784"/>
<evidence type="ECO:0000256" key="2">
    <source>
        <dbReference type="ARBA" id="ARBA00022692"/>
    </source>
</evidence>
<proteinExistence type="predicted"/>
<dbReference type="Pfam" id="PF08357">
    <property type="entry name" value="SEFIR"/>
    <property type="match status" value="1"/>
</dbReference>
<keyword evidence="5 8" id="KW-0472">Membrane</keyword>
<evidence type="ECO:0000256" key="8">
    <source>
        <dbReference type="SAM" id="Phobius"/>
    </source>
</evidence>
<evidence type="ECO:0000313" key="11">
    <source>
        <dbReference type="Ensembl" id="ENSMMOP00000028784.1"/>
    </source>
</evidence>
<evidence type="ECO:0000256" key="4">
    <source>
        <dbReference type="ARBA" id="ARBA00022989"/>
    </source>
</evidence>
<dbReference type="Ensembl" id="ENSMMOT00000029269.1">
    <property type="protein sequence ID" value="ENSMMOP00000028784.1"/>
    <property type="gene ID" value="ENSMMOG00000021714.1"/>
</dbReference>
<feature type="signal peptide" evidence="9">
    <location>
        <begin position="1"/>
        <end position="21"/>
    </location>
</feature>
<evidence type="ECO:0000256" key="6">
    <source>
        <dbReference type="ARBA" id="ARBA00023170"/>
    </source>
</evidence>
<name>A0A3Q3XMV1_MOLML</name>
<accession>A0A3Q3XMV1</accession>
<dbReference type="InterPro" id="IPR039465">
    <property type="entry name" value="IL-17_rcpt-like"/>
</dbReference>
<evidence type="ECO:0000256" key="3">
    <source>
        <dbReference type="ARBA" id="ARBA00022729"/>
    </source>
</evidence>
<dbReference type="AlphaFoldDB" id="A0A3Q3XMV1"/>
<dbReference type="PANTHER" id="PTHR15583:SF12">
    <property type="entry name" value="INTERLEUKIN-17 RECEPTOR C"/>
    <property type="match status" value="1"/>
</dbReference>
<evidence type="ECO:0000256" key="9">
    <source>
        <dbReference type="SAM" id="SignalP"/>
    </source>
</evidence>